<evidence type="ECO:0000313" key="2">
    <source>
        <dbReference type="Proteomes" id="UP000439903"/>
    </source>
</evidence>
<dbReference type="EMBL" id="WTPW01000073">
    <property type="protein sequence ID" value="KAF0552025.1"/>
    <property type="molecule type" value="Genomic_DNA"/>
</dbReference>
<accession>A0A8H4ETG7</accession>
<dbReference type="AlphaFoldDB" id="A0A8H4ETG7"/>
<gene>
    <name evidence="1" type="ORF">F8M41_022837</name>
</gene>
<sequence length="67" mass="7825">MQDKSLEGETFKPIEDEFKNIKYVKVDLVKRKTVEFVQSEHVDVKLVESKVVKDKTQKSKDIEIDQG</sequence>
<evidence type="ECO:0000313" key="1">
    <source>
        <dbReference type="EMBL" id="KAF0552025.1"/>
    </source>
</evidence>
<reference evidence="1 2" key="1">
    <citation type="journal article" date="2019" name="Environ. Microbiol.">
        <title>At the nexus of three kingdoms: the genome of the mycorrhizal fungus Gigaspora margarita provides insights into plant, endobacterial and fungal interactions.</title>
        <authorList>
            <person name="Venice F."/>
            <person name="Ghignone S."/>
            <person name="Salvioli di Fossalunga A."/>
            <person name="Amselem J."/>
            <person name="Novero M."/>
            <person name="Xianan X."/>
            <person name="Sedzielewska Toro K."/>
            <person name="Morin E."/>
            <person name="Lipzen A."/>
            <person name="Grigoriev I.V."/>
            <person name="Henrissat B."/>
            <person name="Martin F.M."/>
            <person name="Bonfante P."/>
        </authorList>
    </citation>
    <scope>NUCLEOTIDE SEQUENCE [LARGE SCALE GENOMIC DNA]</scope>
    <source>
        <strain evidence="1 2">BEG34</strain>
    </source>
</reference>
<comment type="caution">
    <text evidence="1">The sequence shown here is derived from an EMBL/GenBank/DDBJ whole genome shotgun (WGS) entry which is preliminary data.</text>
</comment>
<proteinExistence type="predicted"/>
<organism evidence="1 2">
    <name type="scientific">Gigaspora margarita</name>
    <dbReference type="NCBI Taxonomy" id="4874"/>
    <lineage>
        <taxon>Eukaryota</taxon>
        <taxon>Fungi</taxon>
        <taxon>Fungi incertae sedis</taxon>
        <taxon>Mucoromycota</taxon>
        <taxon>Glomeromycotina</taxon>
        <taxon>Glomeromycetes</taxon>
        <taxon>Diversisporales</taxon>
        <taxon>Gigasporaceae</taxon>
        <taxon>Gigaspora</taxon>
    </lineage>
</organism>
<dbReference type="Proteomes" id="UP000439903">
    <property type="component" value="Unassembled WGS sequence"/>
</dbReference>
<protein>
    <submittedName>
        <fullName evidence="1">Uncharacterized protein</fullName>
    </submittedName>
</protein>
<dbReference type="OrthoDB" id="10484639at2759"/>
<name>A0A8H4ETG7_GIGMA</name>
<keyword evidence="2" id="KW-1185">Reference proteome</keyword>